<dbReference type="EMBL" id="QGEG01000003">
    <property type="protein sequence ID" value="PWL37753.1"/>
    <property type="molecule type" value="Genomic_DNA"/>
</dbReference>
<evidence type="ECO:0008006" key="3">
    <source>
        <dbReference type="Google" id="ProtNLM"/>
    </source>
</evidence>
<sequence length="224" mass="25205">MKSLTFLSFLFILSVNLTISQQTSTKIGLYGNSDLIPINVIASDTIYKGMKALRVLDTGISSEAKFVKIPNLNFESGTIEIELSGAPMKDAPANVRGFVGLAFRVHEDDSKFECFYLRPTNARAQNQIRRNHSVQYISYPEFPWHKLRKEFPKKYETYVDLVPGDWTKVRIVVEGNTAQLYVHGNDQPTLIVNDLKHGTDNEGTIGLWIGPGTEAYFTNLTVVQ</sequence>
<proteinExistence type="predicted"/>
<accession>A0A316L0S5</accession>
<name>A0A316L0S5_9FLAO</name>
<keyword evidence="2" id="KW-1185">Reference proteome</keyword>
<reference evidence="1 2" key="1">
    <citation type="submission" date="2018-05" db="EMBL/GenBank/DDBJ databases">
        <title>Complete genome sequence of Flagellimonas aquimarina ECD12 isolated from seaweed Ecklonia cava.</title>
        <authorList>
            <person name="Choi S."/>
            <person name="Seong C."/>
        </authorList>
    </citation>
    <scope>NUCLEOTIDE SEQUENCE [LARGE SCALE GENOMIC DNA]</scope>
    <source>
        <strain evidence="1 2">ECD12</strain>
    </source>
</reference>
<protein>
    <recommendedName>
        <fullName evidence="3">DUF1080 domain-containing protein</fullName>
    </recommendedName>
</protein>
<dbReference type="AlphaFoldDB" id="A0A316L0S5"/>
<evidence type="ECO:0000313" key="1">
    <source>
        <dbReference type="EMBL" id="PWL37753.1"/>
    </source>
</evidence>
<gene>
    <name evidence="1" type="ORF">DKG77_13340</name>
</gene>
<dbReference type="OrthoDB" id="118532at2"/>
<dbReference type="Proteomes" id="UP000245762">
    <property type="component" value="Unassembled WGS sequence"/>
</dbReference>
<evidence type="ECO:0000313" key="2">
    <source>
        <dbReference type="Proteomes" id="UP000245762"/>
    </source>
</evidence>
<comment type="caution">
    <text evidence="1">The sequence shown here is derived from an EMBL/GenBank/DDBJ whole genome shotgun (WGS) entry which is preliminary data.</text>
</comment>
<organism evidence="1 2">
    <name type="scientific">Flagellimonas aquimarina</name>
    <dbReference type="NCBI Taxonomy" id="2201895"/>
    <lineage>
        <taxon>Bacteria</taxon>
        <taxon>Pseudomonadati</taxon>
        <taxon>Bacteroidota</taxon>
        <taxon>Flavobacteriia</taxon>
        <taxon>Flavobacteriales</taxon>
        <taxon>Flavobacteriaceae</taxon>
        <taxon>Flagellimonas</taxon>
    </lineage>
</organism>
<dbReference type="Gene3D" id="2.60.120.560">
    <property type="entry name" value="Exo-inulinase, domain 1"/>
    <property type="match status" value="1"/>
</dbReference>
<dbReference type="RefSeq" id="WP_109663883.1">
    <property type="nucleotide sequence ID" value="NZ_QGEG01000003.1"/>
</dbReference>